<accession>A0A810NB39</accession>
<dbReference type="EMBL" id="AP023359">
    <property type="protein sequence ID" value="BCJ68555.1"/>
    <property type="molecule type" value="Genomic_DNA"/>
</dbReference>
<dbReference type="Proteomes" id="UP000680866">
    <property type="component" value="Chromosome"/>
</dbReference>
<evidence type="ECO:0000313" key="1">
    <source>
        <dbReference type="EMBL" id="BCJ68555.1"/>
    </source>
</evidence>
<name>A0A810NB39_9ACTN</name>
<evidence type="ECO:0000313" key="2">
    <source>
        <dbReference type="Proteomes" id="UP000680866"/>
    </source>
</evidence>
<proteinExistence type="predicted"/>
<sequence>MQLSTLPRMPELGRADRRQSIADLMRSALASTDLRSSVAPDIALVALRNLVAKVLAAADDDLPLVIDSDVLGDVYGFAAMVNKSVAPAHPARRPNDRSISAPELAKRLHDRLPGFAARRTELLAQLDATYPTGR</sequence>
<reference evidence="1" key="1">
    <citation type="submission" date="2020-08" db="EMBL/GenBank/DDBJ databases">
        <title>Whole genome shotgun sequence of Polymorphospora rubra NBRC 101157.</title>
        <authorList>
            <person name="Komaki H."/>
            <person name="Tamura T."/>
        </authorList>
    </citation>
    <scope>NUCLEOTIDE SEQUENCE</scope>
    <source>
        <strain evidence="1">NBRC 101157</strain>
    </source>
</reference>
<dbReference type="KEGG" id="pry:Prubr_55760"/>
<protein>
    <submittedName>
        <fullName evidence="1">Uncharacterized protein</fullName>
    </submittedName>
</protein>
<gene>
    <name evidence="1" type="ORF">Prubr_55760</name>
</gene>
<keyword evidence="2" id="KW-1185">Reference proteome</keyword>
<organism evidence="1 2">
    <name type="scientific">Polymorphospora rubra</name>
    <dbReference type="NCBI Taxonomy" id="338584"/>
    <lineage>
        <taxon>Bacteria</taxon>
        <taxon>Bacillati</taxon>
        <taxon>Actinomycetota</taxon>
        <taxon>Actinomycetes</taxon>
        <taxon>Micromonosporales</taxon>
        <taxon>Micromonosporaceae</taxon>
        <taxon>Polymorphospora</taxon>
    </lineage>
</organism>
<dbReference type="AlphaFoldDB" id="A0A810NB39"/>